<proteinExistence type="inferred from homology"/>
<reference evidence="4" key="1">
    <citation type="submission" date="2025-08" db="UniProtKB">
        <authorList>
            <consortium name="RefSeq"/>
        </authorList>
    </citation>
    <scope>IDENTIFICATION</scope>
</reference>
<dbReference type="InterPro" id="IPR029274">
    <property type="entry name" value="DUF4615"/>
</dbReference>
<evidence type="ECO:0000313" key="4">
    <source>
        <dbReference type="RefSeq" id="XP_015603718.1"/>
    </source>
</evidence>
<organism evidence="3 4">
    <name type="scientific">Cephus cinctus</name>
    <name type="common">Wheat stem sawfly</name>
    <dbReference type="NCBI Taxonomy" id="211228"/>
    <lineage>
        <taxon>Eukaryota</taxon>
        <taxon>Metazoa</taxon>
        <taxon>Ecdysozoa</taxon>
        <taxon>Arthropoda</taxon>
        <taxon>Hexapoda</taxon>
        <taxon>Insecta</taxon>
        <taxon>Pterygota</taxon>
        <taxon>Neoptera</taxon>
        <taxon>Endopterygota</taxon>
        <taxon>Hymenoptera</taxon>
        <taxon>Cephoidea</taxon>
        <taxon>Cephidae</taxon>
        <taxon>Cephus</taxon>
    </lineage>
</organism>
<dbReference type="RefSeq" id="XP_015603718.1">
    <property type="nucleotide sequence ID" value="XM_015748232.2"/>
</dbReference>
<dbReference type="AlphaFoldDB" id="A0AAJ7C7E5"/>
<evidence type="ECO:0000313" key="3">
    <source>
        <dbReference type="Proteomes" id="UP000694920"/>
    </source>
</evidence>
<evidence type="ECO:0000256" key="1">
    <source>
        <dbReference type="ARBA" id="ARBA00005707"/>
    </source>
</evidence>
<accession>A0AAJ7C7E5</accession>
<keyword evidence="3" id="KW-1185">Reference proteome</keyword>
<dbReference type="PANTHER" id="PTHR13602:SF2">
    <property type="entry name" value="UPF0488 PROTEIN C8ORF33"/>
    <property type="match status" value="1"/>
</dbReference>
<dbReference type="GeneID" id="107271805"/>
<feature type="compositionally biased region" description="Low complexity" evidence="2">
    <location>
        <begin position="26"/>
        <end position="41"/>
    </location>
</feature>
<dbReference type="KEGG" id="ccin:107271805"/>
<dbReference type="Proteomes" id="UP000694920">
    <property type="component" value="Unplaced"/>
</dbReference>
<protein>
    <submittedName>
        <fullName evidence="4">UPF0488 protein CG14286</fullName>
    </submittedName>
</protein>
<dbReference type="Pfam" id="PF15393">
    <property type="entry name" value="DUF4615"/>
    <property type="match status" value="1"/>
</dbReference>
<name>A0AAJ7C7E5_CEPCN</name>
<feature type="region of interest" description="Disordered" evidence="2">
    <location>
        <begin position="1"/>
        <end position="41"/>
    </location>
</feature>
<sequence length="194" mass="21528">MPPKYKPGGKAFPVRGKPRALPPQVPSSIPSSSSSASSATSTASGLDLEAENQFELELCWCIQQLQIELASGKLPEKQMHDMDKIVNILKSNSAPIVKKRQVMRNTFGNYREKMAQDEKKFRKQVSNVKFTNSTDAEMKSVFLRKASAVDKVSTEHDEGTVVYPEKTPKLQIKGLSSVDSTESSFKFNFKAPEV</sequence>
<evidence type="ECO:0000256" key="2">
    <source>
        <dbReference type="SAM" id="MobiDB-lite"/>
    </source>
</evidence>
<gene>
    <name evidence="4" type="primary">LOC107271805</name>
</gene>
<dbReference type="PANTHER" id="PTHR13602">
    <property type="entry name" value="UPF0488 PROTEIN C8ORF33"/>
    <property type="match status" value="1"/>
</dbReference>
<comment type="similarity">
    <text evidence="1">Belongs to the UPF0488 family.</text>
</comment>